<evidence type="ECO:0000313" key="7">
    <source>
        <dbReference type="Proteomes" id="UP000501253"/>
    </source>
</evidence>
<sequence>MFPGKFLPQAMYRRDLGKELFFFRHADYLYTMRFPVRLLLLAPGPLHFPFIKEGLDYYTRRLKAYLRFETRFPRLKSKRPAEEARRLLAHLPKGAYLLALDERGRSLRTPEMAAWLEDLFFRHREMAVVCGGPEGLPPEILEAAEERLSLSPLTLNHELALLVFAEALYRALTLLSGHPYHREGVSA</sequence>
<evidence type="ECO:0000256" key="3">
    <source>
        <dbReference type="ARBA" id="ARBA00022691"/>
    </source>
</evidence>
<evidence type="ECO:0000256" key="5">
    <source>
        <dbReference type="HAMAP-Rule" id="MF_00658"/>
    </source>
</evidence>
<evidence type="ECO:0000313" key="6">
    <source>
        <dbReference type="EMBL" id="QJA06117.1"/>
    </source>
</evidence>
<dbReference type="CDD" id="cd18081">
    <property type="entry name" value="RlmH-like"/>
    <property type="match status" value="1"/>
</dbReference>
<dbReference type="Pfam" id="PF02590">
    <property type="entry name" value="SPOUT_MTase"/>
    <property type="match status" value="1"/>
</dbReference>
<evidence type="ECO:0000256" key="4">
    <source>
        <dbReference type="ARBA" id="ARBA00038303"/>
    </source>
</evidence>
<dbReference type="KEGG" id="tmai:FVE67_04590"/>
<comment type="similarity">
    <text evidence="4 5">Belongs to the RNA methyltransferase RlmH family.</text>
</comment>
<dbReference type="EMBL" id="CP042909">
    <property type="protein sequence ID" value="QJA06117.1"/>
    <property type="molecule type" value="Genomic_DNA"/>
</dbReference>
<dbReference type="EC" id="2.1.1.177" evidence="5"/>
<protein>
    <recommendedName>
        <fullName evidence="5">Ribosomal RNA large subunit methyltransferase H</fullName>
        <ecNumber evidence="5">2.1.1.177</ecNumber>
    </recommendedName>
    <alternativeName>
        <fullName evidence="5">23S rRNA (pseudouridine1915-N3)-methyltransferase</fullName>
    </alternativeName>
    <alternativeName>
        <fullName evidence="5">23S rRNA m3Psi1915 methyltransferase</fullName>
    </alternativeName>
    <alternativeName>
        <fullName evidence="5">rRNA (pseudouridine-N3-)-methyltransferase RlmH</fullName>
    </alternativeName>
</protein>
<dbReference type="GO" id="GO:0070038">
    <property type="term" value="F:rRNA (pseudouridine-N3-)-methyltransferase activity"/>
    <property type="evidence" value="ECO:0007669"/>
    <property type="project" value="UniProtKB-UniRule"/>
</dbReference>
<proteinExistence type="inferred from homology"/>
<keyword evidence="5" id="KW-0963">Cytoplasm</keyword>
<dbReference type="InterPro" id="IPR003742">
    <property type="entry name" value="RlmH-like"/>
</dbReference>
<name>A0A6H1WSB6_9BACT</name>
<keyword evidence="7" id="KW-1185">Reference proteome</keyword>
<evidence type="ECO:0000256" key="1">
    <source>
        <dbReference type="ARBA" id="ARBA00022603"/>
    </source>
</evidence>
<keyword evidence="1 5" id="KW-0489">Methyltransferase</keyword>
<keyword evidence="2 5" id="KW-0808">Transferase</keyword>
<dbReference type="InterPro" id="IPR029028">
    <property type="entry name" value="Alpha/beta_knot_MTases"/>
</dbReference>
<gene>
    <name evidence="5" type="primary">rlmH</name>
    <name evidence="6" type="ORF">FVE67_04590</name>
</gene>
<dbReference type="PANTHER" id="PTHR33603:SF1">
    <property type="entry name" value="RIBOSOMAL RNA LARGE SUBUNIT METHYLTRANSFERASE H"/>
    <property type="match status" value="1"/>
</dbReference>
<comment type="subcellular location">
    <subcellularLocation>
        <location evidence="5">Cytoplasm</location>
    </subcellularLocation>
</comment>
<dbReference type="Gene3D" id="3.40.1280.10">
    <property type="match status" value="1"/>
</dbReference>
<comment type="catalytic activity">
    <reaction evidence="5">
        <text>pseudouridine(1915) in 23S rRNA + S-adenosyl-L-methionine = N(3)-methylpseudouridine(1915) in 23S rRNA + S-adenosyl-L-homocysteine + H(+)</text>
        <dbReference type="Rhea" id="RHEA:42752"/>
        <dbReference type="Rhea" id="RHEA-COMP:10221"/>
        <dbReference type="Rhea" id="RHEA-COMP:10222"/>
        <dbReference type="ChEBI" id="CHEBI:15378"/>
        <dbReference type="ChEBI" id="CHEBI:57856"/>
        <dbReference type="ChEBI" id="CHEBI:59789"/>
        <dbReference type="ChEBI" id="CHEBI:65314"/>
        <dbReference type="ChEBI" id="CHEBI:74486"/>
        <dbReference type="EC" id="2.1.1.177"/>
    </reaction>
</comment>
<accession>A0A6H1WSB6</accession>
<evidence type="ECO:0000256" key="2">
    <source>
        <dbReference type="ARBA" id="ARBA00022679"/>
    </source>
</evidence>
<dbReference type="Proteomes" id="UP000501253">
    <property type="component" value="Chromosome"/>
</dbReference>
<comment type="subunit">
    <text evidence="5">Homodimer.</text>
</comment>
<keyword evidence="3 5" id="KW-0949">S-adenosyl-L-methionine</keyword>
<dbReference type="InterPro" id="IPR029026">
    <property type="entry name" value="tRNA_m1G_MTases_N"/>
</dbReference>
<keyword evidence="5" id="KW-0698">rRNA processing</keyword>
<feature type="binding site" evidence="5">
    <location>
        <begin position="150"/>
        <end position="155"/>
    </location>
    <ligand>
        <name>S-adenosyl-L-methionine</name>
        <dbReference type="ChEBI" id="CHEBI:59789"/>
    </ligand>
</feature>
<feature type="binding site" evidence="5">
    <location>
        <position position="131"/>
    </location>
    <ligand>
        <name>S-adenosyl-L-methionine</name>
        <dbReference type="ChEBI" id="CHEBI:59789"/>
    </ligand>
</feature>
<comment type="function">
    <text evidence="5">Specifically methylates the pseudouridine at position 1915 (m3Psi1915) in 23S rRNA.</text>
</comment>
<dbReference type="GO" id="GO:0005737">
    <property type="term" value="C:cytoplasm"/>
    <property type="evidence" value="ECO:0007669"/>
    <property type="project" value="UniProtKB-SubCell"/>
</dbReference>
<reference evidence="6 7" key="1">
    <citation type="submission" date="2019-08" db="EMBL/GenBank/DDBJ databases">
        <title>Complete genome sequence of Thermosulfurimonas marina SU872T, an anaerobic thermophilic chemolithoautotrophic bacterium isolated from a shallow marine hydrothermal vent.</title>
        <authorList>
            <person name="Allioux M."/>
            <person name="Jebbar M."/>
            <person name="Slobodkina G."/>
            <person name="Slobodkin A."/>
            <person name="Moalic Y."/>
            <person name="Frolova A."/>
            <person name="Shao Z."/>
            <person name="Alain K."/>
        </authorList>
    </citation>
    <scope>NUCLEOTIDE SEQUENCE [LARGE SCALE GENOMIC DNA]</scope>
    <source>
        <strain evidence="6 7">SU872</strain>
    </source>
</reference>
<dbReference type="HAMAP" id="MF_00658">
    <property type="entry name" value="23SrRNA_methyltr_H"/>
    <property type="match status" value="1"/>
</dbReference>
<dbReference type="AlphaFoldDB" id="A0A6H1WSB6"/>
<organism evidence="6 7">
    <name type="scientific">Thermosulfurimonas marina</name>
    <dbReference type="NCBI Taxonomy" id="2047767"/>
    <lineage>
        <taxon>Bacteria</taxon>
        <taxon>Pseudomonadati</taxon>
        <taxon>Thermodesulfobacteriota</taxon>
        <taxon>Thermodesulfobacteria</taxon>
        <taxon>Thermodesulfobacteriales</taxon>
        <taxon>Thermodesulfobacteriaceae</taxon>
        <taxon>Thermosulfurimonas</taxon>
    </lineage>
</organism>
<dbReference type="PANTHER" id="PTHR33603">
    <property type="entry name" value="METHYLTRANSFERASE"/>
    <property type="match status" value="1"/>
</dbReference>
<feature type="binding site" evidence="5">
    <location>
        <position position="100"/>
    </location>
    <ligand>
        <name>S-adenosyl-L-methionine</name>
        <dbReference type="ChEBI" id="CHEBI:59789"/>
    </ligand>
</feature>
<dbReference type="SUPFAM" id="SSF75217">
    <property type="entry name" value="alpha/beta knot"/>
    <property type="match status" value="1"/>
</dbReference>